<evidence type="ECO:0000313" key="3">
    <source>
        <dbReference type="EMBL" id="PZM17251.1"/>
    </source>
</evidence>
<comment type="caution">
    <text evidence="3">The sequence shown here is derived from an EMBL/GenBank/DDBJ whole genome shotgun (WGS) entry which is preliminary data.</text>
</comment>
<sequence>MNKAMLQPNSRDIVVDEFFPHARETIWKTLTSGDMIARFLMKPTGFAPALGNHFTFQTTPAGEWDGIIHCEVVDVVPNERFAYTWKGGHPANRGYGSLLDTLVIWTLSEVEGGTRLRLVHSGFITPTNDTAFMNMSEGWKKVVPRIGPIVDEQS</sequence>
<dbReference type="Proteomes" id="UP000248925">
    <property type="component" value="Unassembled WGS sequence"/>
</dbReference>
<protein>
    <submittedName>
        <fullName evidence="3">ATPase</fullName>
    </submittedName>
</protein>
<dbReference type="CDD" id="cd07814">
    <property type="entry name" value="SRPBCC_CalC_Aha1-like"/>
    <property type="match status" value="1"/>
</dbReference>
<feature type="domain" description="Activator of Hsp90 ATPase homologue 1/2-like C-terminal" evidence="2">
    <location>
        <begin position="22"/>
        <end position="143"/>
    </location>
</feature>
<reference evidence="3 4" key="1">
    <citation type="journal article" date="2018" name="Sci. Rep.">
        <title>Rhizobium tumorigenes sp. nov., a novel plant tumorigenic bacterium isolated from cane gall tumors on thornless blackberry.</title>
        <authorList>
            <person name="Kuzmanovi N."/>
            <person name="Smalla K."/>
            <person name="Gronow S."/>
            <person name="PuBawska J."/>
        </authorList>
    </citation>
    <scope>NUCLEOTIDE SEQUENCE [LARGE SCALE GENOMIC DNA]</scope>
    <source>
        <strain evidence="3 4">CCBAU 85046</strain>
    </source>
</reference>
<dbReference type="EMBL" id="PCDP01000001">
    <property type="protein sequence ID" value="PZM17251.1"/>
    <property type="molecule type" value="Genomic_DNA"/>
</dbReference>
<name>A0A2W4D1H6_9HYPH</name>
<accession>A0A2W4D1H6</accession>
<dbReference type="OrthoDB" id="9803476at2"/>
<dbReference type="InterPro" id="IPR023393">
    <property type="entry name" value="START-like_dom_sf"/>
</dbReference>
<dbReference type="AlphaFoldDB" id="A0A2W4D1H6"/>
<dbReference type="Pfam" id="PF08327">
    <property type="entry name" value="AHSA1"/>
    <property type="match status" value="1"/>
</dbReference>
<keyword evidence="4" id="KW-1185">Reference proteome</keyword>
<organism evidence="3 4">
    <name type="scientific">Rhizobium tubonense</name>
    <dbReference type="NCBI Taxonomy" id="484088"/>
    <lineage>
        <taxon>Bacteria</taxon>
        <taxon>Pseudomonadati</taxon>
        <taxon>Pseudomonadota</taxon>
        <taxon>Alphaproteobacteria</taxon>
        <taxon>Hyphomicrobiales</taxon>
        <taxon>Rhizobiaceae</taxon>
        <taxon>Rhizobium/Agrobacterium group</taxon>
        <taxon>Rhizobium</taxon>
    </lineage>
</organism>
<gene>
    <name evidence="3" type="ORF">CPY51_03220</name>
</gene>
<dbReference type="RefSeq" id="WP_111158580.1">
    <property type="nucleotide sequence ID" value="NZ_PCDP01000001.1"/>
</dbReference>
<comment type="similarity">
    <text evidence="1">Belongs to the AHA1 family.</text>
</comment>
<evidence type="ECO:0000256" key="1">
    <source>
        <dbReference type="ARBA" id="ARBA00006817"/>
    </source>
</evidence>
<dbReference type="Gene3D" id="3.30.530.20">
    <property type="match status" value="1"/>
</dbReference>
<dbReference type="InterPro" id="IPR013538">
    <property type="entry name" value="ASHA1/2-like_C"/>
</dbReference>
<evidence type="ECO:0000259" key="2">
    <source>
        <dbReference type="Pfam" id="PF08327"/>
    </source>
</evidence>
<proteinExistence type="inferred from homology"/>
<evidence type="ECO:0000313" key="4">
    <source>
        <dbReference type="Proteomes" id="UP000248925"/>
    </source>
</evidence>
<dbReference type="SUPFAM" id="SSF55961">
    <property type="entry name" value="Bet v1-like"/>
    <property type="match status" value="1"/>
</dbReference>